<organism evidence="1 2">
    <name type="scientific">Brevibacterium sandarakinum</name>
    <dbReference type="NCBI Taxonomy" id="629680"/>
    <lineage>
        <taxon>Bacteria</taxon>
        <taxon>Bacillati</taxon>
        <taxon>Actinomycetota</taxon>
        <taxon>Actinomycetes</taxon>
        <taxon>Micrococcales</taxon>
        <taxon>Brevibacteriaceae</taxon>
        <taxon>Brevibacterium</taxon>
    </lineage>
</organism>
<reference evidence="1" key="1">
    <citation type="submission" date="2016-10" db="EMBL/GenBank/DDBJ databases">
        <authorList>
            <person name="Varghese N."/>
            <person name="Submissions S."/>
        </authorList>
    </citation>
    <scope>NUCLEOTIDE SEQUENCE [LARGE SCALE GENOMIC DNA]</scope>
    <source>
        <strain evidence="1">DSM 22082</strain>
    </source>
</reference>
<evidence type="ECO:0000313" key="1">
    <source>
        <dbReference type="EMBL" id="SDT16135.1"/>
    </source>
</evidence>
<keyword evidence="2" id="KW-1185">Reference proteome</keyword>
<dbReference type="Gene3D" id="3.40.50.720">
    <property type="entry name" value="NAD(P)-binding Rossmann-like Domain"/>
    <property type="match status" value="1"/>
</dbReference>
<name>A0A1H1Y418_BRESA</name>
<dbReference type="InterPro" id="IPR036291">
    <property type="entry name" value="NAD(P)-bd_dom_sf"/>
</dbReference>
<proteinExistence type="predicted"/>
<dbReference type="Proteomes" id="UP000199700">
    <property type="component" value="Chromosome"/>
</dbReference>
<dbReference type="EMBL" id="LT629739">
    <property type="protein sequence ID" value="SDT16135.1"/>
    <property type="molecule type" value="Genomic_DNA"/>
</dbReference>
<dbReference type="STRING" id="629680.SAMN04489751_3955"/>
<dbReference type="PANTHER" id="PTHR44147">
    <property type="entry name" value="DEHYDROGENASE/REDUCTASE SDR FAMILY MEMBER 1"/>
    <property type="match status" value="1"/>
</dbReference>
<sequence length="330" mass="36076">MARDADIMTSHNGSGAPEFIPFIDRSLTGRVALVAGATRGAGRAIARDLARAGAYVYCTGRSTSARPSDYGRVETIDGTAELIRDEGGQGEALVCDHLQPEEIAEVVGRIDDEQGRLDIMVNDIGGEAYVDWGKKFWTTDFDVEMRLVKAGLLTHLNTAHAALPLLTRSPGGLHIEITDGTHEFNETHYRESIYLDLTKTAVSRLAFGLGHELADSECTAVAISPGWLRSEMMLDLFDTDEQTWMKDALDATRETPPADFAISETPHLLGRTVVALAADPDRHRFNTTTQSSNGLADIYDVDDIDGSRPDSWAFMAVKERDSGADARDYR</sequence>
<gene>
    <name evidence="1" type="ORF">SAMN04489751_3955</name>
</gene>
<dbReference type="AlphaFoldDB" id="A0A1H1Y418"/>
<dbReference type="InterPro" id="IPR002347">
    <property type="entry name" value="SDR_fam"/>
</dbReference>
<dbReference type="SUPFAM" id="SSF51735">
    <property type="entry name" value="NAD(P)-binding Rossmann-fold domains"/>
    <property type="match status" value="1"/>
</dbReference>
<protein>
    <submittedName>
        <fullName evidence="1">NAD(P)-dependent dehydrogenase, short-chain alcohol dehydrogenase family</fullName>
    </submittedName>
</protein>
<dbReference type="NCBIfam" id="NF006159">
    <property type="entry name" value="PRK08303.1"/>
    <property type="match status" value="1"/>
</dbReference>
<evidence type="ECO:0000313" key="2">
    <source>
        <dbReference type="Proteomes" id="UP000199700"/>
    </source>
</evidence>
<dbReference type="PANTHER" id="PTHR44147:SF2">
    <property type="entry name" value="DEHYDROGENASE_REDUCTASE SDR FAMILY MEMBER 1"/>
    <property type="match status" value="1"/>
</dbReference>
<dbReference type="Pfam" id="PF00106">
    <property type="entry name" value="adh_short"/>
    <property type="match status" value="1"/>
</dbReference>
<dbReference type="PRINTS" id="PR00081">
    <property type="entry name" value="GDHRDH"/>
</dbReference>
<accession>A0A1H1Y418</accession>